<dbReference type="EMBL" id="CP097770">
    <property type="protein sequence ID" value="UZP76332.1"/>
    <property type="molecule type" value="Genomic_DNA"/>
</dbReference>
<organism evidence="1">
    <name type="scientific">Paenibacillus polymyxa</name>
    <name type="common">Bacillus polymyxa</name>
    <dbReference type="NCBI Taxonomy" id="1406"/>
    <lineage>
        <taxon>Bacteria</taxon>
        <taxon>Bacillati</taxon>
        <taxon>Bacillota</taxon>
        <taxon>Bacilli</taxon>
        <taxon>Bacillales</taxon>
        <taxon>Paenibacillaceae</taxon>
        <taxon>Paenibacillus</taxon>
    </lineage>
</organism>
<proteinExistence type="predicted"/>
<protein>
    <submittedName>
        <fullName evidence="1">Uncharacterized protein</fullName>
    </submittedName>
</protein>
<gene>
    <name evidence="1" type="ORF">MF626_07410</name>
</gene>
<accession>A0AAE9TKA9</accession>
<name>A0AAE9TKA9_PAEPO</name>
<sequence length="42" mass="4737">MAQKTACNVLIPAFRPGSGKEYPIRRMSWPTDVEQVRGLFDA</sequence>
<dbReference type="AlphaFoldDB" id="A0AAE9TKA9"/>
<reference evidence="1" key="1">
    <citation type="submission" date="2022-11" db="EMBL/GenBank/DDBJ databases">
        <authorList>
            <person name="Vasilchenko N.G."/>
            <person name="Prazdnova E.V."/>
            <person name="Gorovtsov A.V."/>
            <person name="Chistyakov V.A."/>
            <person name="Pak M.L."/>
        </authorList>
    </citation>
    <scope>NUCLEOTIDE SEQUENCE</scope>
    <source>
        <strain evidence="1">R 4.5</strain>
    </source>
</reference>
<evidence type="ECO:0000313" key="1">
    <source>
        <dbReference type="EMBL" id="UZP76332.1"/>
    </source>
</evidence>